<dbReference type="AlphaFoldDB" id="A0AA40AZ91"/>
<keyword evidence="2" id="KW-1185">Reference proteome</keyword>
<organism evidence="1 2">
    <name type="scientific">Lasiosphaeris hirsuta</name>
    <dbReference type="NCBI Taxonomy" id="260670"/>
    <lineage>
        <taxon>Eukaryota</taxon>
        <taxon>Fungi</taxon>
        <taxon>Dikarya</taxon>
        <taxon>Ascomycota</taxon>
        <taxon>Pezizomycotina</taxon>
        <taxon>Sordariomycetes</taxon>
        <taxon>Sordariomycetidae</taxon>
        <taxon>Sordariales</taxon>
        <taxon>Lasiosphaeriaceae</taxon>
        <taxon>Lasiosphaeris</taxon>
    </lineage>
</organism>
<name>A0AA40AZ91_9PEZI</name>
<proteinExistence type="predicted"/>
<protein>
    <submittedName>
        <fullName evidence="1">Uncharacterized protein</fullName>
    </submittedName>
</protein>
<sequence length="106" mass="11369">MAGRLGLSSSCSLLELRFSGHSVVWPSIANLPLAGLKKPWKNGVPMVTQPSPPSRARLTLGRGQYHQSPCPPISFVGRESGRGYSVPTVHSPFTIQVEEVVDTLCG</sequence>
<dbReference type="EMBL" id="JAUKUA010000002">
    <property type="protein sequence ID" value="KAK0724681.1"/>
    <property type="molecule type" value="Genomic_DNA"/>
</dbReference>
<comment type="caution">
    <text evidence="1">The sequence shown here is derived from an EMBL/GenBank/DDBJ whole genome shotgun (WGS) entry which is preliminary data.</text>
</comment>
<dbReference type="Proteomes" id="UP001172102">
    <property type="component" value="Unassembled WGS sequence"/>
</dbReference>
<evidence type="ECO:0000313" key="2">
    <source>
        <dbReference type="Proteomes" id="UP001172102"/>
    </source>
</evidence>
<evidence type="ECO:0000313" key="1">
    <source>
        <dbReference type="EMBL" id="KAK0724681.1"/>
    </source>
</evidence>
<gene>
    <name evidence="1" type="ORF">B0H67DRAFT_568505</name>
</gene>
<reference evidence="1" key="1">
    <citation type="submission" date="2023-06" db="EMBL/GenBank/DDBJ databases">
        <title>Genome-scale phylogeny and comparative genomics of the fungal order Sordariales.</title>
        <authorList>
            <consortium name="Lawrence Berkeley National Laboratory"/>
            <person name="Hensen N."/>
            <person name="Bonometti L."/>
            <person name="Westerberg I."/>
            <person name="Brannstrom I.O."/>
            <person name="Guillou S."/>
            <person name="Cros-Aarteil S."/>
            <person name="Calhoun S."/>
            <person name="Haridas S."/>
            <person name="Kuo A."/>
            <person name="Mondo S."/>
            <person name="Pangilinan J."/>
            <person name="Riley R."/>
            <person name="Labutti K."/>
            <person name="Andreopoulos B."/>
            <person name="Lipzen A."/>
            <person name="Chen C."/>
            <person name="Yanf M."/>
            <person name="Daum C."/>
            <person name="Ng V."/>
            <person name="Clum A."/>
            <person name="Steindorff A."/>
            <person name="Ohm R."/>
            <person name="Martin F."/>
            <person name="Silar P."/>
            <person name="Natvig D."/>
            <person name="Lalanne C."/>
            <person name="Gautier V."/>
            <person name="Ament-Velasquez S.L."/>
            <person name="Kruys A."/>
            <person name="Hutchinson M.I."/>
            <person name="Powell A.J."/>
            <person name="Barry K."/>
            <person name="Miller A.N."/>
            <person name="Grigoriev I.V."/>
            <person name="Debuchy R."/>
            <person name="Gladieux P."/>
            <person name="Thoren M.H."/>
            <person name="Johannesson H."/>
        </authorList>
    </citation>
    <scope>NUCLEOTIDE SEQUENCE</scope>
    <source>
        <strain evidence="1">SMH4607-1</strain>
    </source>
</reference>
<accession>A0AA40AZ91</accession>